<evidence type="ECO:0000256" key="2">
    <source>
        <dbReference type="ARBA" id="ARBA00010617"/>
    </source>
</evidence>
<dbReference type="PANTHER" id="PTHR24300">
    <property type="entry name" value="CYTOCHROME P450 508A4-RELATED"/>
    <property type="match status" value="1"/>
</dbReference>
<evidence type="ECO:0000256" key="9">
    <source>
        <dbReference type="SAM" id="SignalP"/>
    </source>
</evidence>
<comment type="cofactor">
    <cofactor evidence="1 7">
        <name>heme</name>
        <dbReference type="ChEBI" id="CHEBI:30413"/>
    </cofactor>
</comment>
<protein>
    <submittedName>
        <fullName evidence="10">Cytochrome P450 2L1</fullName>
    </submittedName>
</protein>
<gene>
    <name evidence="10" type="primary">CYP2L1_0</name>
    <name evidence="10" type="ORF">GWK47_001127</name>
</gene>
<dbReference type="InterPro" id="IPR001128">
    <property type="entry name" value="Cyt_P450"/>
</dbReference>
<keyword evidence="4 8" id="KW-0560">Oxidoreductase</keyword>
<reference evidence="10" key="1">
    <citation type="submission" date="2020-07" db="EMBL/GenBank/DDBJ databases">
        <title>The High-quality genome of the commercially important snow crab, Chionoecetes opilio.</title>
        <authorList>
            <person name="Jeong J.-H."/>
            <person name="Ryu S."/>
        </authorList>
    </citation>
    <scope>NUCLEOTIDE SEQUENCE</scope>
    <source>
        <strain evidence="10">MADBK_172401_WGS</strain>
        <tissue evidence="10">Digestive gland</tissue>
    </source>
</reference>
<dbReference type="FunFam" id="1.10.630.10:FF:000036">
    <property type="entry name" value="CYtochrome P450 family"/>
    <property type="match status" value="1"/>
</dbReference>
<dbReference type="PRINTS" id="PR00385">
    <property type="entry name" value="P450"/>
</dbReference>
<dbReference type="PROSITE" id="PS00086">
    <property type="entry name" value="CYTOCHROME_P450"/>
    <property type="match status" value="1"/>
</dbReference>
<evidence type="ECO:0000256" key="5">
    <source>
        <dbReference type="ARBA" id="ARBA00023004"/>
    </source>
</evidence>
<keyword evidence="9" id="KW-0732">Signal</keyword>
<evidence type="ECO:0000313" key="11">
    <source>
        <dbReference type="Proteomes" id="UP000770661"/>
    </source>
</evidence>
<dbReference type="InterPro" id="IPR017972">
    <property type="entry name" value="Cyt_P450_CS"/>
</dbReference>
<dbReference type="AlphaFoldDB" id="A0A8J4Y4E6"/>
<dbReference type="InterPro" id="IPR036396">
    <property type="entry name" value="Cyt_P450_sf"/>
</dbReference>
<organism evidence="10 11">
    <name type="scientific">Chionoecetes opilio</name>
    <name type="common">Atlantic snow crab</name>
    <name type="synonym">Cancer opilio</name>
    <dbReference type="NCBI Taxonomy" id="41210"/>
    <lineage>
        <taxon>Eukaryota</taxon>
        <taxon>Metazoa</taxon>
        <taxon>Ecdysozoa</taxon>
        <taxon>Arthropoda</taxon>
        <taxon>Crustacea</taxon>
        <taxon>Multicrustacea</taxon>
        <taxon>Malacostraca</taxon>
        <taxon>Eumalacostraca</taxon>
        <taxon>Eucarida</taxon>
        <taxon>Decapoda</taxon>
        <taxon>Pleocyemata</taxon>
        <taxon>Brachyura</taxon>
        <taxon>Eubrachyura</taxon>
        <taxon>Majoidea</taxon>
        <taxon>Majidae</taxon>
        <taxon>Chionoecetes</taxon>
    </lineage>
</organism>
<evidence type="ECO:0000256" key="1">
    <source>
        <dbReference type="ARBA" id="ARBA00001971"/>
    </source>
</evidence>
<evidence type="ECO:0000256" key="8">
    <source>
        <dbReference type="RuleBase" id="RU000461"/>
    </source>
</evidence>
<keyword evidence="7 8" id="KW-0349">Heme</keyword>
<accession>A0A8J4Y4E6</accession>
<evidence type="ECO:0000256" key="4">
    <source>
        <dbReference type="ARBA" id="ARBA00023002"/>
    </source>
</evidence>
<comment type="caution">
    <text evidence="10">The sequence shown here is derived from an EMBL/GenBank/DDBJ whole genome shotgun (WGS) entry which is preliminary data.</text>
</comment>
<proteinExistence type="inferred from homology"/>
<dbReference type="Proteomes" id="UP000770661">
    <property type="component" value="Unassembled WGS sequence"/>
</dbReference>
<comment type="similarity">
    <text evidence="2 8">Belongs to the cytochrome P450 family.</text>
</comment>
<feature type="chain" id="PRO_5035250880" evidence="9">
    <location>
        <begin position="21"/>
        <end position="491"/>
    </location>
</feature>
<dbReference type="InterPro" id="IPR050182">
    <property type="entry name" value="Cytochrome_P450_fam2"/>
</dbReference>
<dbReference type="Gene3D" id="1.10.630.10">
    <property type="entry name" value="Cytochrome P450"/>
    <property type="match status" value="1"/>
</dbReference>
<dbReference type="GO" id="GO:0005737">
    <property type="term" value="C:cytoplasm"/>
    <property type="evidence" value="ECO:0007669"/>
    <property type="project" value="TreeGrafter"/>
</dbReference>
<keyword evidence="6 8" id="KW-0503">Monooxygenase</keyword>
<dbReference type="InterPro" id="IPR002401">
    <property type="entry name" value="Cyt_P450_E_grp-I"/>
</dbReference>
<dbReference type="GO" id="GO:0016712">
    <property type="term" value="F:oxidoreductase activity, acting on paired donors, with incorporation or reduction of molecular oxygen, reduced flavin or flavoprotein as one donor, and incorporation of one atom of oxygen"/>
    <property type="evidence" value="ECO:0007669"/>
    <property type="project" value="TreeGrafter"/>
</dbReference>
<dbReference type="Pfam" id="PF00067">
    <property type="entry name" value="p450"/>
    <property type="match status" value="1"/>
</dbReference>
<dbReference type="GO" id="GO:0006082">
    <property type="term" value="P:organic acid metabolic process"/>
    <property type="evidence" value="ECO:0007669"/>
    <property type="project" value="TreeGrafter"/>
</dbReference>
<dbReference type="GO" id="GO:0008395">
    <property type="term" value="F:steroid hydroxylase activity"/>
    <property type="evidence" value="ECO:0007669"/>
    <property type="project" value="TreeGrafter"/>
</dbReference>
<sequence length="491" mass="56377">MLVEVLLFAGLLFLLWKSFKKPSGLPPGRWGVPLLGYIPFTTKSIEEQVTELHKKHGDIILWRMGTQSMVFLNSYKLVREAFSRSEISDRPDWETFKFFEDPAVGIGSSNGTLWHNNRRFALRQLRDLGMGKSKLVETVQQQTLILRETLAKTAGTPGEMPHQLHVSIINIIWQMVANRHFDAQDKRLKGFVKHMDDFVVLSNRLAFKDFMPWLQNIMPDFLFKILIKHHDMVAMKEKFFGYFHEEIQQHRATLDPDNPRDVIDGYLIEMESQKDDPESTCSDNDLAFLVFDLFFAGSETTVNTFIWMCYYLAAHPHVQRKLHAEIDEVLPDGVLASLAEKSRMPYTEAVANEVLRISTLVNFGIQHMASADTQLGGYSIPKGTIVSSNVYAVHEDDNNWNRPLDFLPERWLGEDGKFTMKKEGFLPFGVGKRVCVGESLARMELFILTTVIFQSFTVAPPPGKTINLVPDLSSFFFRKPKYNELVFTERK</sequence>
<feature type="signal peptide" evidence="9">
    <location>
        <begin position="1"/>
        <end position="20"/>
    </location>
</feature>
<dbReference type="GO" id="GO:0020037">
    <property type="term" value="F:heme binding"/>
    <property type="evidence" value="ECO:0007669"/>
    <property type="project" value="InterPro"/>
</dbReference>
<evidence type="ECO:0000256" key="7">
    <source>
        <dbReference type="PIRSR" id="PIRSR602401-1"/>
    </source>
</evidence>
<dbReference type="PANTHER" id="PTHR24300:SF403">
    <property type="entry name" value="CYTOCHROME P450 306A1"/>
    <property type="match status" value="1"/>
</dbReference>
<dbReference type="EMBL" id="JACEEZ010019117">
    <property type="protein sequence ID" value="KAG0716064.1"/>
    <property type="molecule type" value="Genomic_DNA"/>
</dbReference>
<dbReference type="OrthoDB" id="1055148at2759"/>
<evidence type="ECO:0000256" key="6">
    <source>
        <dbReference type="ARBA" id="ARBA00023033"/>
    </source>
</evidence>
<keyword evidence="11" id="KW-1185">Reference proteome</keyword>
<dbReference type="PRINTS" id="PR00463">
    <property type="entry name" value="EP450I"/>
</dbReference>
<feature type="binding site" description="axial binding residue" evidence="7">
    <location>
        <position position="435"/>
    </location>
    <ligand>
        <name>heme</name>
        <dbReference type="ChEBI" id="CHEBI:30413"/>
    </ligand>
    <ligandPart>
        <name>Fe</name>
        <dbReference type="ChEBI" id="CHEBI:18248"/>
    </ligandPart>
</feature>
<evidence type="ECO:0000256" key="3">
    <source>
        <dbReference type="ARBA" id="ARBA00022723"/>
    </source>
</evidence>
<keyword evidence="5 7" id="KW-0408">Iron</keyword>
<keyword evidence="3 7" id="KW-0479">Metal-binding</keyword>
<dbReference type="GO" id="GO:0005506">
    <property type="term" value="F:iron ion binding"/>
    <property type="evidence" value="ECO:0007669"/>
    <property type="project" value="InterPro"/>
</dbReference>
<dbReference type="SUPFAM" id="SSF48264">
    <property type="entry name" value="Cytochrome P450"/>
    <property type="match status" value="1"/>
</dbReference>
<dbReference type="GO" id="GO:0006805">
    <property type="term" value="P:xenobiotic metabolic process"/>
    <property type="evidence" value="ECO:0007669"/>
    <property type="project" value="TreeGrafter"/>
</dbReference>
<evidence type="ECO:0000313" key="10">
    <source>
        <dbReference type="EMBL" id="KAG0716064.1"/>
    </source>
</evidence>
<name>A0A8J4Y4E6_CHIOP</name>